<name>A0A1Y3B2Z7_EURMA</name>
<dbReference type="EMBL" id="MUJZ01046413">
    <property type="protein sequence ID" value="OTF74567.1"/>
    <property type="molecule type" value="Genomic_DNA"/>
</dbReference>
<reference evidence="1 2" key="1">
    <citation type="submission" date="2017-03" db="EMBL/GenBank/DDBJ databases">
        <title>Genome Survey of Euroglyphus maynei.</title>
        <authorList>
            <person name="Arlian L.G."/>
            <person name="Morgan M.S."/>
            <person name="Rider S.D."/>
        </authorList>
    </citation>
    <scope>NUCLEOTIDE SEQUENCE [LARGE SCALE GENOMIC DNA]</scope>
    <source>
        <strain evidence="1">Arlian Lab</strain>
        <tissue evidence="1">Whole body</tissue>
    </source>
</reference>
<proteinExistence type="predicted"/>
<dbReference type="AlphaFoldDB" id="A0A1Y3B2Z7"/>
<evidence type="ECO:0000313" key="1">
    <source>
        <dbReference type="EMBL" id="OTF74567.1"/>
    </source>
</evidence>
<protein>
    <submittedName>
        <fullName evidence="1">Uncharacterized protein</fullName>
    </submittedName>
</protein>
<organism evidence="1 2">
    <name type="scientific">Euroglyphus maynei</name>
    <name type="common">Mayne's house dust mite</name>
    <dbReference type="NCBI Taxonomy" id="6958"/>
    <lineage>
        <taxon>Eukaryota</taxon>
        <taxon>Metazoa</taxon>
        <taxon>Ecdysozoa</taxon>
        <taxon>Arthropoda</taxon>
        <taxon>Chelicerata</taxon>
        <taxon>Arachnida</taxon>
        <taxon>Acari</taxon>
        <taxon>Acariformes</taxon>
        <taxon>Sarcoptiformes</taxon>
        <taxon>Astigmata</taxon>
        <taxon>Psoroptidia</taxon>
        <taxon>Analgoidea</taxon>
        <taxon>Pyroglyphidae</taxon>
        <taxon>Pyroglyphinae</taxon>
        <taxon>Euroglyphus</taxon>
    </lineage>
</organism>
<sequence length="238" mass="28910">MPRNDSTSMESNLIESIIDVYDEYDNDDPSKNKWNCQMMINESDSNIILFQIRLQSTANSLDLLIPLSSIHDERSKDLIETKLYFKPNKHYWRRELDWNNFITIGLWEDPTLLILYDHLFRKIVSIRFMMPEDVNDFRRRINRDRFTLVPWDEWEICQRVGVHQWNHFKHTFHQARYQWPQYVVNMAYVMRGNSSPYDDPDIEEDHKRKDRIIVEFVIRIHKQYKALQSGQIKKTVIL</sequence>
<accession>A0A1Y3B2Z7</accession>
<dbReference type="Proteomes" id="UP000194236">
    <property type="component" value="Unassembled WGS sequence"/>
</dbReference>
<dbReference type="OrthoDB" id="6499621at2759"/>
<comment type="caution">
    <text evidence="1">The sequence shown here is derived from an EMBL/GenBank/DDBJ whole genome shotgun (WGS) entry which is preliminary data.</text>
</comment>
<keyword evidence="2" id="KW-1185">Reference proteome</keyword>
<gene>
    <name evidence="1" type="ORF">BLA29_001571</name>
</gene>
<evidence type="ECO:0000313" key="2">
    <source>
        <dbReference type="Proteomes" id="UP000194236"/>
    </source>
</evidence>